<dbReference type="InterPro" id="IPR015915">
    <property type="entry name" value="Kelch-typ_b-propeller"/>
</dbReference>
<feature type="compositionally biased region" description="Pro residues" evidence="3">
    <location>
        <begin position="37"/>
        <end position="79"/>
    </location>
</feature>
<evidence type="ECO:0000256" key="1">
    <source>
        <dbReference type="ARBA" id="ARBA00022441"/>
    </source>
</evidence>
<organism evidence="4 5">
    <name type="scientific">Coccomyxa viridis</name>
    <dbReference type="NCBI Taxonomy" id="1274662"/>
    <lineage>
        <taxon>Eukaryota</taxon>
        <taxon>Viridiplantae</taxon>
        <taxon>Chlorophyta</taxon>
        <taxon>core chlorophytes</taxon>
        <taxon>Trebouxiophyceae</taxon>
        <taxon>Trebouxiophyceae incertae sedis</taxon>
        <taxon>Coccomyxaceae</taxon>
        <taxon>Coccomyxa</taxon>
    </lineage>
</organism>
<feature type="region of interest" description="Disordered" evidence="3">
    <location>
        <begin position="1"/>
        <end position="87"/>
    </location>
</feature>
<gene>
    <name evidence="4" type="primary">g11507</name>
    <name evidence="4" type="ORF">VP750_LOCUS10290</name>
</gene>
<evidence type="ECO:0000313" key="4">
    <source>
        <dbReference type="EMBL" id="CAL5228384.1"/>
    </source>
</evidence>
<sequence>MKGPPNKPEWCKGVPKATGPPPAASPPLLPAQLFIPPSQPTLSSPPAPPPAPLSPPTPASAPPLPATPPILASPPPAPASPTSAGQEETHALAIANTADFNSKVDPEVYSTETATWTPTAAQNLLQPECELLLLQSGQIMCAGGYIFTPYDTTPPGGYTAISTTQLYDPATGAWQTTGSLNQPRVDFNLVLLTDGRVLAAGGDAVVLNPGEPLSPALANAEVWDPATGLWALTGSMLAARDAFELVALPDGTALACGGNVSAAAVATCEVYNPASGTFMSTGSMTTGRVDFQMLLLPETGQVVAAGGYFSAVSGSAALKSAEIYNPGTKTWAATGSMGTARAAFGMVNLGTAVLAAGGDSSGSATASSEVYNVSTRSWAATHYLNSARSNSGHDFSVVSLKTAASAPLALAVGGAGGRAGQSSAEVFSLQTPGDYSSGIWQFTAPVDFPNGATDVVAF</sequence>
<evidence type="ECO:0000256" key="2">
    <source>
        <dbReference type="ARBA" id="ARBA00022737"/>
    </source>
</evidence>
<evidence type="ECO:0000313" key="5">
    <source>
        <dbReference type="Proteomes" id="UP001497392"/>
    </source>
</evidence>
<feature type="compositionally biased region" description="Pro residues" evidence="3">
    <location>
        <begin position="18"/>
        <end position="29"/>
    </location>
</feature>
<dbReference type="PANTHER" id="PTHR46344">
    <property type="entry name" value="OS02G0202900 PROTEIN"/>
    <property type="match status" value="1"/>
</dbReference>
<dbReference type="Gene3D" id="2.130.10.80">
    <property type="entry name" value="Galactose oxidase/kelch, beta-propeller"/>
    <property type="match status" value="1"/>
</dbReference>
<proteinExistence type="predicted"/>
<protein>
    <submittedName>
        <fullName evidence="4">G11507 protein</fullName>
    </submittedName>
</protein>
<dbReference type="InterPro" id="IPR037293">
    <property type="entry name" value="Gal_Oxidase_central_sf"/>
</dbReference>
<keyword evidence="2" id="KW-0677">Repeat</keyword>
<dbReference type="EMBL" id="CAXHTA020000018">
    <property type="protein sequence ID" value="CAL5228384.1"/>
    <property type="molecule type" value="Genomic_DNA"/>
</dbReference>
<dbReference type="InterPro" id="IPR006652">
    <property type="entry name" value="Kelch_1"/>
</dbReference>
<dbReference type="SMART" id="SM00612">
    <property type="entry name" value="Kelch"/>
    <property type="match status" value="4"/>
</dbReference>
<evidence type="ECO:0000256" key="3">
    <source>
        <dbReference type="SAM" id="MobiDB-lite"/>
    </source>
</evidence>
<keyword evidence="5" id="KW-1185">Reference proteome</keyword>
<accession>A0ABP1GCT4</accession>
<reference evidence="4 5" key="1">
    <citation type="submission" date="2024-06" db="EMBL/GenBank/DDBJ databases">
        <authorList>
            <person name="Kraege A."/>
            <person name="Thomma B."/>
        </authorList>
    </citation>
    <scope>NUCLEOTIDE SEQUENCE [LARGE SCALE GENOMIC DNA]</scope>
</reference>
<keyword evidence="1" id="KW-0880">Kelch repeat</keyword>
<dbReference type="InterPro" id="IPR011043">
    <property type="entry name" value="Gal_Oxase/kelch_b-propeller"/>
</dbReference>
<dbReference type="Gene3D" id="2.120.10.80">
    <property type="entry name" value="Kelch-type beta propeller"/>
    <property type="match status" value="1"/>
</dbReference>
<dbReference type="Proteomes" id="UP001497392">
    <property type="component" value="Unassembled WGS sequence"/>
</dbReference>
<dbReference type="PANTHER" id="PTHR46344:SF27">
    <property type="entry name" value="KELCH REPEAT SUPERFAMILY PROTEIN"/>
    <property type="match status" value="1"/>
</dbReference>
<dbReference type="Pfam" id="PF01344">
    <property type="entry name" value="Kelch_1"/>
    <property type="match status" value="1"/>
</dbReference>
<name>A0ABP1GCT4_9CHLO</name>
<comment type="caution">
    <text evidence="4">The sequence shown here is derived from an EMBL/GenBank/DDBJ whole genome shotgun (WGS) entry which is preliminary data.</text>
</comment>
<dbReference type="SUPFAM" id="SSF50965">
    <property type="entry name" value="Galactose oxidase, central domain"/>
    <property type="match status" value="1"/>
</dbReference>